<protein>
    <recommendedName>
        <fullName evidence="3">Tail fiber assembly protein</fullName>
    </recommendedName>
</protein>
<reference evidence="1 2" key="1">
    <citation type="submission" date="2023-11" db="EMBL/GenBank/DDBJ databases">
        <title>Plant-associative lifestyle of Vibrio porteresiae and its evolutionary dynamics.</title>
        <authorList>
            <person name="Rameshkumar N."/>
            <person name="Kirti K."/>
        </authorList>
    </citation>
    <scope>NUCLEOTIDE SEQUENCE [LARGE SCALE GENOMIC DNA]</scope>
    <source>
        <strain evidence="1 2">MSSRF60</strain>
    </source>
</reference>
<organism evidence="1 2">
    <name type="scientific">Vibrio plantisponsor</name>
    <dbReference type="NCBI Taxonomy" id="664643"/>
    <lineage>
        <taxon>Bacteria</taxon>
        <taxon>Pseudomonadati</taxon>
        <taxon>Pseudomonadota</taxon>
        <taxon>Gammaproteobacteria</taxon>
        <taxon>Vibrionales</taxon>
        <taxon>Vibrionaceae</taxon>
        <taxon>Vibrio</taxon>
    </lineage>
</organism>
<evidence type="ECO:0008006" key="3">
    <source>
        <dbReference type="Google" id="ProtNLM"/>
    </source>
</evidence>
<evidence type="ECO:0000313" key="1">
    <source>
        <dbReference type="EMBL" id="MDW6017637.1"/>
    </source>
</evidence>
<accession>A0ABU4IGG1</accession>
<dbReference type="EMBL" id="JAWRCN010000001">
    <property type="protein sequence ID" value="MDW6017637.1"/>
    <property type="molecule type" value="Genomic_DNA"/>
</dbReference>
<sequence length="246" mass="28001">MLRHHFSSVSGEYIKSQKLAQKVGFTTSKPLPEIELDENEYFAMLDADGKVQYWPDDTECYWQIKTRFEKVTAYSKETKESKQFDDKTLVTDDYTLKQPASSYHTWNAEQGDWELTATAAAEQLADTLKASKASIDNTSSTIAQQWTRFSEEYLEREAQAIAFKEAGYTGECGNYITMYSTRANKTEQEATDIILQQADGLRALQEQLASERMRKYELDACETVEAITALTTEICNNLKAIGDSYE</sequence>
<gene>
    <name evidence="1" type="ORF">SBW85_07580</name>
</gene>
<comment type="caution">
    <text evidence="1">The sequence shown here is derived from an EMBL/GenBank/DDBJ whole genome shotgun (WGS) entry which is preliminary data.</text>
</comment>
<evidence type="ECO:0000313" key="2">
    <source>
        <dbReference type="Proteomes" id="UP001272325"/>
    </source>
</evidence>
<name>A0ABU4IGG1_9VIBR</name>
<proteinExistence type="predicted"/>
<keyword evidence="2" id="KW-1185">Reference proteome</keyword>
<dbReference type="RefSeq" id="WP_171137787.1">
    <property type="nucleotide sequence ID" value="NZ_AP024893.1"/>
</dbReference>
<dbReference type="Proteomes" id="UP001272325">
    <property type="component" value="Unassembled WGS sequence"/>
</dbReference>